<comment type="caution">
    <text evidence="1">The sequence shown here is derived from an EMBL/GenBank/DDBJ whole genome shotgun (WGS) entry which is preliminary data.</text>
</comment>
<dbReference type="Proteomes" id="UP001244207">
    <property type="component" value="Unassembled WGS sequence"/>
</dbReference>
<gene>
    <name evidence="1" type="ORF">BDZ83DRAFT_391518</name>
</gene>
<accession>A0AAD8XDQ2</accession>
<proteinExistence type="predicted"/>
<dbReference type="RefSeq" id="XP_060363427.1">
    <property type="nucleotide sequence ID" value="XM_060502792.1"/>
</dbReference>
<name>A0AAD8XDQ2_GLOAC</name>
<dbReference type="EMBL" id="JAHMHS010000066">
    <property type="protein sequence ID" value="KAK1723372.1"/>
    <property type="molecule type" value="Genomic_DNA"/>
</dbReference>
<organism evidence="1 2">
    <name type="scientific">Glomerella acutata</name>
    <name type="common">Colletotrichum acutatum</name>
    <dbReference type="NCBI Taxonomy" id="27357"/>
    <lineage>
        <taxon>Eukaryota</taxon>
        <taxon>Fungi</taxon>
        <taxon>Dikarya</taxon>
        <taxon>Ascomycota</taxon>
        <taxon>Pezizomycotina</taxon>
        <taxon>Sordariomycetes</taxon>
        <taxon>Hypocreomycetidae</taxon>
        <taxon>Glomerellales</taxon>
        <taxon>Glomerellaceae</taxon>
        <taxon>Colletotrichum</taxon>
        <taxon>Colletotrichum acutatum species complex</taxon>
    </lineage>
</organism>
<dbReference type="GeneID" id="85386691"/>
<evidence type="ECO:0000313" key="1">
    <source>
        <dbReference type="EMBL" id="KAK1723372.1"/>
    </source>
</evidence>
<reference evidence="1" key="1">
    <citation type="submission" date="2021-12" db="EMBL/GenBank/DDBJ databases">
        <title>Comparative genomics, transcriptomics and evolutionary studies reveal genomic signatures of adaptation to plant cell wall in hemibiotrophic fungi.</title>
        <authorList>
            <consortium name="DOE Joint Genome Institute"/>
            <person name="Baroncelli R."/>
            <person name="Diaz J.F."/>
            <person name="Benocci T."/>
            <person name="Peng M."/>
            <person name="Battaglia E."/>
            <person name="Haridas S."/>
            <person name="Andreopoulos W."/>
            <person name="Labutti K."/>
            <person name="Pangilinan J."/>
            <person name="Floch G.L."/>
            <person name="Makela M.R."/>
            <person name="Henrissat B."/>
            <person name="Grigoriev I.V."/>
            <person name="Crouch J.A."/>
            <person name="De Vries R.P."/>
            <person name="Sukno S.A."/>
            <person name="Thon M.R."/>
        </authorList>
    </citation>
    <scope>NUCLEOTIDE SEQUENCE</scope>
    <source>
        <strain evidence="1">CBS 112980</strain>
    </source>
</reference>
<evidence type="ECO:0000313" key="2">
    <source>
        <dbReference type="Proteomes" id="UP001244207"/>
    </source>
</evidence>
<keyword evidence="2" id="KW-1185">Reference proteome</keyword>
<sequence>MLRRGRWQWALLIWYKRSIGPASVDDSRVHHHWRGRRSQHLTSSTLGQCCKVRVHFIYNTLTSSLALDDFTT</sequence>
<protein>
    <submittedName>
        <fullName evidence="1">Uncharacterized protein</fullName>
    </submittedName>
</protein>
<dbReference type="AlphaFoldDB" id="A0AAD8XDQ2"/>